<sequence>MKNRNRVIAGVMAACMTMGMAAVPVMADEQKNYEFTFVCPIVGLEYWDMASAGIKAADEEFGTTTQIVGSSDMATAMTDMVNYMEAAISSKPDGLMTYCGLESIPTFVEKAWDLGIPTVAIDSDTPEESSRIAYVGTDPYNAGYSTGEAMAKYTDGKAKVGILCSSVSAVKEMKEIEAFKDAVKDLDIEIIAQEETNADLATGVDKMTALVQTYPEMNAVLCTSAYDVQAAAKVKEEMGLDDMVLIGYDDQEETLNYIRKGVIDAICVQDPYQMGYQSVKVLKEYLDNNGKLDQEIYDTGTITVTAENVDTYKD</sequence>
<gene>
    <name evidence="6" type="ORF">DWZ12_07580</name>
</gene>
<protein>
    <submittedName>
        <fullName evidence="6">Sugar ABC transporter substrate-binding protein</fullName>
    </submittedName>
</protein>
<proteinExistence type="inferred from homology"/>
<dbReference type="GO" id="GO:0030313">
    <property type="term" value="C:cell envelope"/>
    <property type="evidence" value="ECO:0007669"/>
    <property type="project" value="UniProtKB-SubCell"/>
</dbReference>
<dbReference type="GO" id="GO:0030246">
    <property type="term" value="F:carbohydrate binding"/>
    <property type="evidence" value="ECO:0007669"/>
    <property type="project" value="UniProtKB-ARBA"/>
</dbReference>
<dbReference type="EMBL" id="QRSS01000007">
    <property type="protein sequence ID" value="RGQ05185.1"/>
    <property type="molecule type" value="Genomic_DNA"/>
</dbReference>
<dbReference type="RefSeq" id="WP_118044606.1">
    <property type="nucleotide sequence ID" value="NZ_QRSS01000007.1"/>
</dbReference>
<evidence type="ECO:0000313" key="7">
    <source>
        <dbReference type="Proteomes" id="UP000283585"/>
    </source>
</evidence>
<evidence type="ECO:0000256" key="3">
    <source>
        <dbReference type="ARBA" id="ARBA00022729"/>
    </source>
</evidence>
<evidence type="ECO:0000256" key="1">
    <source>
        <dbReference type="ARBA" id="ARBA00004196"/>
    </source>
</evidence>
<dbReference type="Proteomes" id="UP000283585">
    <property type="component" value="Unassembled WGS sequence"/>
</dbReference>
<feature type="signal peptide" evidence="4">
    <location>
        <begin position="1"/>
        <end position="27"/>
    </location>
</feature>
<dbReference type="AlphaFoldDB" id="A0A411ZQY8"/>
<dbReference type="SUPFAM" id="SSF53822">
    <property type="entry name" value="Periplasmic binding protein-like I"/>
    <property type="match status" value="1"/>
</dbReference>
<dbReference type="Gene3D" id="3.40.50.2300">
    <property type="match status" value="2"/>
</dbReference>
<dbReference type="PANTHER" id="PTHR46847">
    <property type="entry name" value="D-ALLOSE-BINDING PERIPLASMIC PROTEIN-RELATED"/>
    <property type="match status" value="1"/>
</dbReference>
<accession>A0A411ZQY8</accession>
<comment type="similarity">
    <text evidence="2">Belongs to the bacterial solute-binding protein 2 family.</text>
</comment>
<evidence type="ECO:0000256" key="4">
    <source>
        <dbReference type="SAM" id="SignalP"/>
    </source>
</evidence>
<name>A0A411ZQY8_9FIRM</name>
<organism evidence="6 7">
    <name type="scientific">Blautia obeum</name>
    <dbReference type="NCBI Taxonomy" id="40520"/>
    <lineage>
        <taxon>Bacteria</taxon>
        <taxon>Bacillati</taxon>
        <taxon>Bacillota</taxon>
        <taxon>Clostridia</taxon>
        <taxon>Lachnospirales</taxon>
        <taxon>Lachnospiraceae</taxon>
        <taxon>Blautia</taxon>
    </lineage>
</organism>
<reference evidence="6 7" key="1">
    <citation type="submission" date="2018-08" db="EMBL/GenBank/DDBJ databases">
        <title>A genome reference for cultivated species of the human gut microbiota.</title>
        <authorList>
            <person name="Zou Y."/>
            <person name="Xue W."/>
            <person name="Luo G."/>
        </authorList>
    </citation>
    <scope>NUCLEOTIDE SEQUENCE [LARGE SCALE GENOMIC DNA]</scope>
    <source>
        <strain evidence="6 7">AF29-2BH</strain>
    </source>
</reference>
<feature type="chain" id="PRO_5019509169" evidence="4">
    <location>
        <begin position="28"/>
        <end position="314"/>
    </location>
</feature>
<evidence type="ECO:0000256" key="2">
    <source>
        <dbReference type="ARBA" id="ARBA00007639"/>
    </source>
</evidence>
<dbReference type="Pfam" id="PF13407">
    <property type="entry name" value="Peripla_BP_4"/>
    <property type="match status" value="1"/>
</dbReference>
<dbReference type="InterPro" id="IPR025997">
    <property type="entry name" value="SBP_2_dom"/>
</dbReference>
<comment type="caution">
    <text evidence="6">The sequence shown here is derived from an EMBL/GenBank/DDBJ whole genome shotgun (WGS) entry which is preliminary data.</text>
</comment>
<comment type="subcellular location">
    <subcellularLocation>
        <location evidence="1">Cell envelope</location>
    </subcellularLocation>
</comment>
<evidence type="ECO:0000313" key="6">
    <source>
        <dbReference type="EMBL" id="RGQ05185.1"/>
    </source>
</evidence>
<dbReference type="PANTHER" id="PTHR46847:SF1">
    <property type="entry name" value="D-ALLOSE-BINDING PERIPLASMIC PROTEIN-RELATED"/>
    <property type="match status" value="1"/>
</dbReference>
<evidence type="ECO:0000259" key="5">
    <source>
        <dbReference type="Pfam" id="PF13407"/>
    </source>
</evidence>
<keyword evidence="3 4" id="KW-0732">Signal</keyword>
<dbReference type="InterPro" id="IPR028082">
    <property type="entry name" value="Peripla_BP_I"/>
</dbReference>
<feature type="domain" description="Periplasmic binding protein" evidence="5">
    <location>
        <begin position="36"/>
        <end position="288"/>
    </location>
</feature>